<name>A0ABU2B017_9MICC</name>
<evidence type="ECO:0008006" key="3">
    <source>
        <dbReference type="Google" id="ProtNLM"/>
    </source>
</evidence>
<evidence type="ECO:0000313" key="1">
    <source>
        <dbReference type="EMBL" id="MDR7346949.1"/>
    </source>
</evidence>
<gene>
    <name evidence="1" type="ORF">J2S62_001206</name>
</gene>
<proteinExistence type="predicted"/>
<dbReference type="EMBL" id="JAVDYJ010000001">
    <property type="protein sequence ID" value="MDR7346949.1"/>
    <property type="molecule type" value="Genomic_DNA"/>
</dbReference>
<organism evidence="1 2">
    <name type="scientific">Enteractinococcus fodinae</name>
    <dbReference type="NCBI Taxonomy" id="684663"/>
    <lineage>
        <taxon>Bacteria</taxon>
        <taxon>Bacillati</taxon>
        <taxon>Actinomycetota</taxon>
        <taxon>Actinomycetes</taxon>
        <taxon>Micrococcales</taxon>
        <taxon>Micrococcaceae</taxon>
    </lineage>
</organism>
<protein>
    <recommendedName>
        <fullName evidence="3">SGNH domain-containing protein</fullName>
    </recommendedName>
</protein>
<accession>A0ABU2B017</accession>
<keyword evidence="2" id="KW-1185">Reference proteome</keyword>
<comment type="caution">
    <text evidence="1">The sequence shown here is derived from an EMBL/GenBank/DDBJ whole genome shotgun (WGS) entry which is preliminary data.</text>
</comment>
<evidence type="ECO:0000313" key="2">
    <source>
        <dbReference type="Proteomes" id="UP001183794"/>
    </source>
</evidence>
<reference evidence="1 2" key="1">
    <citation type="submission" date="2023-07" db="EMBL/GenBank/DDBJ databases">
        <title>Sequencing the genomes of 1000 actinobacteria strains.</title>
        <authorList>
            <person name="Klenk H.-P."/>
        </authorList>
    </citation>
    <scope>NUCLEOTIDE SEQUENCE [LARGE SCALE GENOMIC DNA]</scope>
    <source>
        <strain evidence="1 2">DSM 22966</strain>
    </source>
</reference>
<sequence>MASSGYEGMLSAAEAADVDTVDMSDALCSPEACAPVVGGVIVWRDSHHITATYAETLAQSLGRELRTASSLEFRE</sequence>
<dbReference type="Proteomes" id="UP001183794">
    <property type="component" value="Unassembled WGS sequence"/>
</dbReference>